<protein>
    <recommendedName>
        <fullName evidence="3">DUF6780 domain-containing protein</fullName>
    </recommendedName>
</protein>
<evidence type="ECO:0000256" key="2">
    <source>
        <dbReference type="SAM" id="Phobius"/>
    </source>
</evidence>
<keyword evidence="5" id="KW-1185">Reference proteome</keyword>
<feature type="compositionally biased region" description="Basic and acidic residues" evidence="1">
    <location>
        <begin position="72"/>
        <end position="95"/>
    </location>
</feature>
<feature type="compositionally biased region" description="Polar residues" evidence="1">
    <location>
        <begin position="16"/>
        <end position="33"/>
    </location>
</feature>
<evidence type="ECO:0000313" key="4">
    <source>
        <dbReference type="EMBL" id="WEW58811.1"/>
    </source>
</evidence>
<accession>A0AAF0IJM0</accession>
<proteinExistence type="predicted"/>
<evidence type="ECO:0000313" key="5">
    <source>
        <dbReference type="Proteomes" id="UP001219355"/>
    </source>
</evidence>
<feature type="domain" description="DUF6780" evidence="3">
    <location>
        <begin position="501"/>
        <end position="576"/>
    </location>
</feature>
<name>A0AAF0IJM0_9EURO</name>
<keyword evidence="2" id="KW-1133">Transmembrane helix</keyword>
<dbReference type="SUPFAM" id="SSF52540">
    <property type="entry name" value="P-loop containing nucleoside triphosphate hydrolases"/>
    <property type="match status" value="1"/>
</dbReference>
<keyword evidence="2" id="KW-0472">Membrane</keyword>
<evidence type="ECO:0000259" key="3">
    <source>
        <dbReference type="Pfam" id="PF20571"/>
    </source>
</evidence>
<dbReference type="Proteomes" id="UP001219355">
    <property type="component" value="Chromosome 2"/>
</dbReference>
<feature type="compositionally biased region" description="Low complexity" evidence="1">
    <location>
        <begin position="47"/>
        <end position="58"/>
    </location>
</feature>
<feature type="region of interest" description="Disordered" evidence="1">
    <location>
        <begin position="148"/>
        <end position="188"/>
    </location>
</feature>
<feature type="region of interest" description="Disordered" evidence="1">
    <location>
        <begin position="262"/>
        <end position="282"/>
    </location>
</feature>
<dbReference type="EMBL" id="CP120628">
    <property type="protein sequence ID" value="WEW58811.1"/>
    <property type="molecule type" value="Genomic_DNA"/>
</dbReference>
<dbReference type="InterPro" id="IPR027417">
    <property type="entry name" value="P-loop_NTPase"/>
</dbReference>
<dbReference type="InterPro" id="IPR046707">
    <property type="entry name" value="DUF6780"/>
</dbReference>
<feature type="transmembrane region" description="Helical" evidence="2">
    <location>
        <begin position="681"/>
        <end position="701"/>
    </location>
</feature>
<sequence length="718" mass="79319">MRPAVPDQLPSHPRKPSTSNRIGSIQCTESYSEPDSFFLTRNDEMGSSDSSTSSGVRDSMYGVQSLEETMKLSADESHCTASDNHSHGLQDDERPAPPLLHRMSTVKPAPGGDMRSSRPSSLAFGHNQAPEIAPSLPVTPLLLASPPMLGSLSGSPKSTSTRSIRRSDEISIPDEASNHAMESDNEENIGHSATLEGSAPQLVMPSIRMPSRRPFTERGKSLGRLKVMIAGAAGSGKTSLLRSIVQACEDIVHVDPLPQNTFNTRSGSLKKGNLHQESKLRRPRDRPSIVEVYASTKPYPTWWSDLEDSRVLRRKKSLGDVVLERNLCFVDSVNSSLDRTEQTGLEISYMVQQFQRVATAINSTNADLQGLLSGNGGSQVDAILYLISEGKYLNVPQMQNNVIPLIAKADTLSPAQIRDLKSLFLQKTPDSVIRNSFGTSPLDIDNTATPYTPFSISSVTTNDDEIMDASILMSPDYVQPLAPSELGFLLEKMFDQDNFIWFRHSAAKKLIQAHNLHKATPEQRVATPISATSDFDISEFTSPFSWISQSQAPNSPHHVTDLSKYALARVADHTRREENLAQIQLAKWATDLQRSLQNERRQYESLARNERAAWLTQRLDECVADGTLVPVREGSVYQKTSSILTVRSHDGRRVRYCIANMSPNDPLGLIRLNDDMRRRGWIVFQVIGSVGVVGGLAIWLAKSLGLTSKDFLDWIRSC</sequence>
<gene>
    <name evidence="4" type="ORF">PRK78_004279</name>
</gene>
<organism evidence="4 5">
    <name type="scientific">Emydomyces testavorans</name>
    <dbReference type="NCBI Taxonomy" id="2070801"/>
    <lineage>
        <taxon>Eukaryota</taxon>
        <taxon>Fungi</taxon>
        <taxon>Dikarya</taxon>
        <taxon>Ascomycota</taxon>
        <taxon>Pezizomycotina</taxon>
        <taxon>Eurotiomycetes</taxon>
        <taxon>Eurotiomycetidae</taxon>
        <taxon>Onygenales</taxon>
        <taxon>Nannizziopsiaceae</taxon>
        <taxon>Emydomyces</taxon>
    </lineage>
</organism>
<evidence type="ECO:0000256" key="1">
    <source>
        <dbReference type="SAM" id="MobiDB-lite"/>
    </source>
</evidence>
<dbReference type="AlphaFoldDB" id="A0AAF0IJM0"/>
<reference evidence="4" key="1">
    <citation type="submission" date="2023-03" db="EMBL/GenBank/DDBJ databases">
        <title>Emydomyces testavorans Genome Sequence.</title>
        <authorList>
            <person name="Hoyer L."/>
        </authorList>
    </citation>
    <scope>NUCLEOTIDE SEQUENCE</scope>
    <source>
        <strain evidence="4">16-2883</strain>
    </source>
</reference>
<keyword evidence="2" id="KW-0812">Transmembrane</keyword>
<feature type="compositionally biased region" description="Low complexity" evidence="1">
    <location>
        <begin position="148"/>
        <end position="158"/>
    </location>
</feature>
<feature type="region of interest" description="Disordered" evidence="1">
    <location>
        <begin position="1"/>
        <end position="58"/>
    </location>
</feature>
<dbReference type="Gene3D" id="3.40.50.300">
    <property type="entry name" value="P-loop containing nucleotide triphosphate hydrolases"/>
    <property type="match status" value="1"/>
</dbReference>
<feature type="region of interest" description="Disordered" evidence="1">
    <location>
        <begin position="72"/>
        <end position="128"/>
    </location>
</feature>
<dbReference type="Pfam" id="PF20571">
    <property type="entry name" value="DUF6780"/>
    <property type="match status" value="1"/>
</dbReference>